<dbReference type="InterPro" id="IPR036250">
    <property type="entry name" value="AcylCo_DH-like_C"/>
</dbReference>
<dbReference type="AlphaFoldDB" id="A0A2N5Y6E1"/>
<comment type="cofactor">
    <cofactor evidence="1 6">
        <name>FAD</name>
        <dbReference type="ChEBI" id="CHEBI:57692"/>
    </cofactor>
</comment>
<dbReference type="Pfam" id="PF02770">
    <property type="entry name" value="Acyl-CoA_dh_M"/>
    <property type="match status" value="1"/>
</dbReference>
<keyword evidence="4 6" id="KW-0274">FAD</keyword>
<dbReference type="GO" id="GO:0005886">
    <property type="term" value="C:plasma membrane"/>
    <property type="evidence" value="ECO:0007669"/>
    <property type="project" value="TreeGrafter"/>
</dbReference>
<reference evidence="11" key="1">
    <citation type="submission" date="2017-11" db="EMBL/GenBank/DDBJ databases">
        <title>The draft genome sequence of Chromatocurvus sp. F02.</title>
        <authorList>
            <person name="Du Z.-J."/>
            <person name="Chang Y.-Q."/>
        </authorList>
    </citation>
    <scope>NUCLEOTIDE SEQUENCE [LARGE SCALE GENOMIC DNA]</scope>
    <source>
        <strain evidence="11">F02</strain>
    </source>
</reference>
<dbReference type="InterPro" id="IPR052161">
    <property type="entry name" value="Mycobact_Acyl-CoA_DH"/>
</dbReference>
<feature type="domain" description="Acyl-CoA dehydrogenase/oxidase C-terminal" evidence="7">
    <location>
        <begin position="236"/>
        <end position="388"/>
    </location>
</feature>
<dbReference type="InterPro" id="IPR013786">
    <property type="entry name" value="AcylCoA_DH/ox_N"/>
</dbReference>
<dbReference type="RefSeq" id="WP_101519578.1">
    <property type="nucleotide sequence ID" value="NZ_PKLZ01000001.1"/>
</dbReference>
<comment type="caution">
    <text evidence="10">The sequence shown here is derived from an EMBL/GenBank/DDBJ whole genome shotgun (WGS) entry which is preliminary data.</text>
</comment>
<evidence type="ECO:0000256" key="6">
    <source>
        <dbReference type="RuleBase" id="RU362125"/>
    </source>
</evidence>
<sequence>MNNLEQFRAETRAWLEENCPLSMREPVSGFEDIYTGGRHPEVAHPDQQVWCERMAQRGWTVPQWPREYGGGGLGKEEAKVLQQEMARINARRPLDSFGISMLGPALLHFGNEEQKLEHLPPIACGEIRWCQGYSEPNAGSDLASLQTRAEDQGDHYIINGQKVWTSYADKADWIFCLVRTDNSGSKHEGISFILFDMASPGVTTRPIRLISGSSPFCETFFDNVKAYKRNLVGEEGKGWTIAKYLLTHEREMISGFGAAPKKSVGESALEILGADASGRLANGILRQTIAQYQLDALAFSATMSRVGDEAKAGQGLGAASSIFKYYGTELNKRRNELNMAVGGEPALGWEGDVYDGGGTSRDWLRSKGNSIEGGTTEVQLNIIAKRVLGLPD</sequence>
<dbReference type="Pfam" id="PF00441">
    <property type="entry name" value="Acyl-CoA_dh_1"/>
    <property type="match status" value="1"/>
</dbReference>
<dbReference type="PANTHER" id="PTHR43292:SF3">
    <property type="entry name" value="ACYL-COA DEHYDROGENASE FADE29"/>
    <property type="match status" value="1"/>
</dbReference>
<dbReference type="InterPro" id="IPR037069">
    <property type="entry name" value="AcylCoA_DH/ox_N_sf"/>
</dbReference>
<dbReference type="Gene3D" id="1.10.540.10">
    <property type="entry name" value="Acyl-CoA dehydrogenase/oxidase, N-terminal domain"/>
    <property type="match status" value="1"/>
</dbReference>
<evidence type="ECO:0000259" key="9">
    <source>
        <dbReference type="Pfam" id="PF02771"/>
    </source>
</evidence>
<dbReference type="PANTHER" id="PTHR43292">
    <property type="entry name" value="ACYL-COA DEHYDROGENASE"/>
    <property type="match status" value="1"/>
</dbReference>
<feature type="domain" description="Acyl-CoA oxidase/dehydrogenase middle" evidence="8">
    <location>
        <begin position="130"/>
        <end position="224"/>
    </location>
</feature>
<dbReference type="InterPro" id="IPR046373">
    <property type="entry name" value="Acyl-CoA_Oxase/DH_mid-dom_sf"/>
</dbReference>
<gene>
    <name evidence="10" type="ORF">CWI75_00855</name>
</gene>
<dbReference type="InterPro" id="IPR009100">
    <property type="entry name" value="AcylCoA_DH/oxidase_NM_dom_sf"/>
</dbReference>
<comment type="similarity">
    <text evidence="2 6">Belongs to the acyl-CoA dehydrogenase family.</text>
</comment>
<dbReference type="FunFam" id="2.40.110.10:FF:000011">
    <property type="entry name" value="Acyl-CoA dehydrogenase FadE34"/>
    <property type="match status" value="1"/>
</dbReference>
<proteinExistence type="inferred from homology"/>
<evidence type="ECO:0000313" key="10">
    <source>
        <dbReference type="EMBL" id="PLW83941.1"/>
    </source>
</evidence>
<dbReference type="Pfam" id="PF02771">
    <property type="entry name" value="Acyl-CoA_dh_N"/>
    <property type="match status" value="1"/>
</dbReference>
<feature type="domain" description="Acyl-CoA dehydrogenase/oxidase N-terminal" evidence="9">
    <location>
        <begin position="47"/>
        <end position="126"/>
    </location>
</feature>
<keyword evidence="11" id="KW-1185">Reference proteome</keyword>
<name>A0A2N5Y6E1_9GAMM</name>
<dbReference type="GO" id="GO:0050660">
    <property type="term" value="F:flavin adenine dinucleotide binding"/>
    <property type="evidence" value="ECO:0007669"/>
    <property type="project" value="InterPro"/>
</dbReference>
<keyword evidence="5 6" id="KW-0560">Oxidoreductase</keyword>
<evidence type="ECO:0000256" key="4">
    <source>
        <dbReference type="ARBA" id="ARBA00022827"/>
    </source>
</evidence>
<organism evidence="10 11">
    <name type="scientific">Kineobactrum sediminis</name>
    <dbReference type="NCBI Taxonomy" id="1905677"/>
    <lineage>
        <taxon>Bacteria</taxon>
        <taxon>Pseudomonadati</taxon>
        <taxon>Pseudomonadota</taxon>
        <taxon>Gammaproteobacteria</taxon>
        <taxon>Cellvibrionales</taxon>
        <taxon>Halieaceae</taxon>
        <taxon>Kineobactrum</taxon>
    </lineage>
</organism>
<evidence type="ECO:0000313" key="11">
    <source>
        <dbReference type="Proteomes" id="UP000234845"/>
    </source>
</evidence>
<dbReference type="GO" id="GO:0016627">
    <property type="term" value="F:oxidoreductase activity, acting on the CH-CH group of donors"/>
    <property type="evidence" value="ECO:0007669"/>
    <property type="project" value="InterPro"/>
</dbReference>
<dbReference type="SUPFAM" id="SSF56645">
    <property type="entry name" value="Acyl-CoA dehydrogenase NM domain-like"/>
    <property type="match status" value="1"/>
</dbReference>
<evidence type="ECO:0000256" key="3">
    <source>
        <dbReference type="ARBA" id="ARBA00022630"/>
    </source>
</evidence>
<dbReference type="OrthoDB" id="6138585at2"/>
<dbReference type="Gene3D" id="1.20.140.10">
    <property type="entry name" value="Butyryl-CoA Dehydrogenase, subunit A, domain 3"/>
    <property type="match status" value="1"/>
</dbReference>
<evidence type="ECO:0000259" key="7">
    <source>
        <dbReference type="Pfam" id="PF00441"/>
    </source>
</evidence>
<keyword evidence="3 6" id="KW-0285">Flavoprotein</keyword>
<dbReference type="InterPro" id="IPR009075">
    <property type="entry name" value="AcylCo_DH/oxidase_C"/>
</dbReference>
<protein>
    <submittedName>
        <fullName evidence="10">Acyl-CoA dehydrogenase</fullName>
    </submittedName>
</protein>
<evidence type="ECO:0000256" key="2">
    <source>
        <dbReference type="ARBA" id="ARBA00009347"/>
    </source>
</evidence>
<dbReference type="Gene3D" id="2.40.110.10">
    <property type="entry name" value="Butyryl-CoA Dehydrogenase, subunit A, domain 2"/>
    <property type="match status" value="1"/>
</dbReference>
<accession>A0A2N5Y6E1</accession>
<dbReference type="Proteomes" id="UP000234845">
    <property type="component" value="Unassembled WGS sequence"/>
</dbReference>
<evidence type="ECO:0000259" key="8">
    <source>
        <dbReference type="Pfam" id="PF02770"/>
    </source>
</evidence>
<dbReference type="EMBL" id="PKLZ01000001">
    <property type="protein sequence ID" value="PLW83941.1"/>
    <property type="molecule type" value="Genomic_DNA"/>
</dbReference>
<evidence type="ECO:0000256" key="1">
    <source>
        <dbReference type="ARBA" id="ARBA00001974"/>
    </source>
</evidence>
<dbReference type="InterPro" id="IPR006091">
    <property type="entry name" value="Acyl-CoA_Oxase/DH_mid-dom"/>
</dbReference>
<evidence type="ECO:0000256" key="5">
    <source>
        <dbReference type="ARBA" id="ARBA00023002"/>
    </source>
</evidence>
<dbReference type="SUPFAM" id="SSF47203">
    <property type="entry name" value="Acyl-CoA dehydrogenase C-terminal domain-like"/>
    <property type="match status" value="1"/>
</dbReference>